<dbReference type="Pfam" id="PF03551">
    <property type="entry name" value="PadR"/>
    <property type="match status" value="1"/>
</dbReference>
<feature type="domain" description="Transcription regulator PadR C-terminal" evidence="2">
    <location>
        <begin position="92"/>
        <end position="175"/>
    </location>
</feature>
<proteinExistence type="predicted"/>
<keyword evidence="4" id="KW-1185">Reference proteome</keyword>
<protein>
    <submittedName>
        <fullName evidence="3">PadR family transcriptional regulator</fullName>
    </submittedName>
</protein>
<reference evidence="3 4" key="1">
    <citation type="submission" date="2019-10" db="EMBL/GenBank/DDBJ databases">
        <title>Vibrio sp. nov., isolated from Coralline algae surface.</title>
        <authorList>
            <person name="Geng Y."/>
            <person name="Zhang X."/>
        </authorList>
    </citation>
    <scope>NUCLEOTIDE SEQUENCE [LARGE SCALE GENOMIC DNA]</scope>
    <source>
        <strain evidence="3 4">SM1977</strain>
    </source>
</reference>
<dbReference type="PANTHER" id="PTHR43252">
    <property type="entry name" value="TRANSCRIPTIONAL REGULATOR YQJI"/>
    <property type="match status" value="1"/>
</dbReference>
<evidence type="ECO:0000313" key="3">
    <source>
        <dbReference type="EMBL" id="QGA64134.1"/>
    </source>
</evidence>
<evidence type="ECO:0000313" key="4">
    <source>
        <dbReference type="Proteomes" id="UP000348942"/>
    </source>
</evidence>
<dbReference type="InterPro" id="IPR018309">
    <property type="entry name" value="Tscrpt_reg_PadR_C"/>
</dbReference>
<evidence type="ECO:0000259" key="2">
    <source>
        <dbReference type="Pfam" id="PF10400"/>
    </source>
</evidence>
<dbReference type="Gene3D" id="6.10.140.190">
    <property type="match status" value="1"/>
</dbReference>
<dbReference type="InterPro" id="IPR036390">
    <property type="entry name" value="WH_DNA-bd_sf"/>
</dbReference>
<dbReference type="AlphaFoldDB" id="A0A5Q0TBE5"/>
<dbReference type="RefSeq" id="WP_153445852.1">
    <property type="nucleotide sequence ID" value="NZ_CP045699.1"/>
</dbReference>
<evidence type="ECO:0000259" key="1">
    <source>
        <dbReference type="Pfam" id="PF03551"/>
    </source>
</evidence>
<dbReference type="Gene3D" id="1.10.10.10">
    <property type="entry name" value="Winged helix-like DNA-binding domain superfamily/Winged helix DNA-binding domain"/>
    <property type="match status" value="1"/>
</dbReference>
<dbReference type="InterPro" id="IPR036388">
    <property type="entry name" value="WH-like_DNA-bd_sf"/>
</dbReference>
<sequence>MSLPHVILTILSQKEATGYDITKAFSQQAGQYWKASHQQVYRELSKMLAKEWVTCEELLQVGKPDKKVYAITPYGSKALEMWFELPMSHTELRDEFSAKLMACTVQSPQPLIEQLERLIPENEALLLHYQQLDARYSLQSTLSASLRLERLTVRRNLIERQSWLTWAIDVKQELESILTKRLA</sequence>
<dbReference type="Pfam" id="PF10400">
    <property type="entry name" value="Vir_act_alpha_C"/>
    <property type="match status" value="1"/>
</dbReference>
<gene>
    <name evidence="3" type="ORF">GFB47_01040</name>
</gene>
<dbReference type="SUPFAM" id="SSF46785">
    <property type="entry name" value="Winged helix' DNA-binding domain"/>
    <property type="match status" value="1"/>
</dbReference>
<dbReference type="EMBL" id="CP045699">
    <property type="protein sequence ID" value="QGA64134.1"/>
    <property type="molecule type" value="Genomic_DNA"/>
</dbReference>
<dbReference type="PANTHER" id="PTHR43252:SF4">
    <property type="entry name" value="TRANSCRIPTIONAL REGULATORY PROTEIN"/>
    <property type="match status" value="1"/>
</dbReference>
<dbReference type="InterPro" id="IPR005149">
    <property type="entry name" value="Tscrpt_reg_PadR_N"/>
</dbReference>
<accession>A0A5Q0TBE5</accession>
<organism evidence="3 4">
    <name type="scientific">Vibrio algicola</name>
    <dbReference type="NCBI Taxonomy" id="2662262"/>
    <lineage>
        <taxon>Bacteria</taxon>
        <taxon>Pseudomonadati</taxon>
        <taxon>Pseudomonadota</taxon>
        <taxon>Gammaproteobacteria</taxon>
        <taxon>Vibrionales</taxon>
        <taxon>Vibrionaceae</taxon>
        <taxon>Vibrio</taxon>
    </lineage>
</organism>
<feature type="domain" description="Transcription regulator PadR N-terminal" evidence="1">
    <location>
        <begin position="7"/>
        <end position="80"/>
    </location>
</feature>
<name>A0A5Q0TBE5_9VIBR</name>
<dbReference type="Proteomes" id="UP000348942">
    <property type="component" value="Chromosome 1"/>
</dbReference>